<dbReference type="AlphaFoldDB" id="A0A3Q9FRI3"/>
<evidence type="ECO:0000256" key="4">
    <source>
        <dbReference type="ARBA" id="ARBA00022857"/>
    </source>
</evidence>
<evidence type="ECO:0000256" key="2">
    <source>
        <dbReference type="ARBA" id="ARBA00011881"/>
    </source>
</evidence>
<dbReference type="PANTHER" id="PTHR44154:SF1">
    <property type="entry name" value="QUINONE OXIDOREDUCTASE"/>
    <property type="match status" value="1"/>
</dbReference>
<dbReference type="GO" id="GO:0008270">
    <property type="term" value="F:zinc ion binding"/>
    <property type="evidence" value="ECO:0007669"/>
    <property type="project" value="InterPro"/>
</dbReference>
<dbReference type="Pfam" id="PF13602">
    <property type="entry name" value="ADH_zinc_N_2"/>
    <property type="match status" value="1"/>
</dbReference>
<dbReference type="SMART" id="SM00829">
    <property type="entry name" value="PKS_ER"/>
    <property type="match status" value="1"/>
</dbReference>
<keyword evidence="3" id="KW-0963">Cytoplasm</keyword>
<feature type="domain" description="Enoyl reductase (ER)" evidence="6">
    <location>
        <begin position="13"/>
        <end position="307"/>
    </location>
</feature>
<dbReference type="InterPro" id="IPR051603">
    <property type="entry name" value="Zinc-ADH_QOR/CCCR"/>
</dbReference>
<protein>
    <submittedName>
        <fullName evidence="7">NADP-dependent oxidoreductase</fullName>
    </submittedName>
</protein>
<dbReference type="InterPro" id="IPR036291">
    <property type="entry name" value="NAD(P)-bd_dom_sf"/>
</dbReference>
<evidence type="ECO:0000256" key="1">
    <source>
        <dbReference type="ARBA" id="ARBA00004496"/>
    </source>
</evidence>
<dbReference type="InterPro" id="IPR020843">
    <property type="entry name" value="ER"/>
</dbReference>
<keyword evidence="8" id="KW-1185">Reference proteome</keyword>
<dbReference type="InterPro" id="IPR002364">
    <property type="entry name" value="Quin_OxRdtase/zeta-crystal_CS"/>
</dbReference>
<gene>
    <name evidence="7" type="ORF">EKH77_03585</name>
</gene>
<dbReference type="Gene3D" id="3.90.180.10">
    <property type="entry name" value="Medium-chain alcohol dehydrogenases, catalytic domain"/>
    <property type="match status" value="1"/>
</dbReference>
<dbReference type="SUPFAM" id="SSF51735">
    <property type="entry name" value="NAD(P)-binding Rossmann-fold domains"/>
    <property type="match status" value="1"/>
</dbReference>
<proteinExistence type="predicted"/>
<dbReference type="GO" id="GO:0005737">
    <property type="term" value="C:cytoplasm"/>
    <property type="evidence" value="ECO:0007669"/>
    <property type="project" value="UniProtKB-SubCell"/>
</dbReference>
<dbReference type="PROSITE" id="PS01162">
    <property type="entry name" value="QOR_ZETA_CRYSTAL"/>
    <property type="match status" value="1"/>
</dbReference>
<dbReference type="Proteomes" id="UP000267900">
    <property type="component" value="Chromosome"/>
</dbReference>
<evidence type="ECO:0000313" key="8">
    <source>
        <dbReference type="Proteomes" id="UP000267900"/>
    </source>
</evidence>
<dbReference type="Pfam" id="PF08240">
    <property type="entry name" value="ADH_N"/>
    <property type="match status" value="1"/>
</dbReference>
<dbReference type="EMBL" id="CP034587">
    <property type="protein sequence ID" value="AZQ70418.1"/>
    <property type="molecule type" value="Genomic_DNA"/>
</dbReference>
<sequence length="310" mass="31252">MTKIKAISFSSFGPAEVLRLGDADLPAPGPGQVRIAVRCAGVNPLDHKIRSGAMEAVFPTELPHVPGVEASGVVEAVGEGVTEVCAGDAVLGRTLTGAYADAALARADQLVVKPLSLPWEEAAALPVAAETALRSLTELGVGAGETLLVHGAAGGVGTLAVQFARARDVRVIGTASEFNHEYLRGLGALPVTYGEGLAGRVRGIAPEGVDAALDAVGKGDAVGVSVEVTGDPGRVLSLADAEGARRHGARFSSGGTGAGTVPAIEAAIALHEAGILQLPIHRVYPLSEAAEAHRASEHGHLTGKIVIAVA</sequence>
<dbReference type="SUPFAM" id="SSF50129">
    <property type="entry name" value="GroES-like"/>
    <property type="match status" value="1"/>
</dbReference>
<evidence type="ECO:0000256" key="5">
    <source>
        <dbReference type="ARBA" id="ARBA00022884"/>
    </source>
</evidence>
<comment type="subunit">
    <text evidence="2">Homotetramer.</text>
</comment>
<dbReference type="GO" id="GO:0016491">
    <property type="term" value="F:oxidoreductase activity"/>
    <property type="evidence" value="ECO:0007669"/>
    <property type="project" value="InterPro"/>
</dbReference>
<evidence type="ECO:0000256" key="3">
    <source>
        <dbReference type="ARBA" id="ARBA00022490"/>
    </source>
</evidence>
<evidence type="ECO:0000313" key="7">
    <source>
        <dbReference type="EMBL" id="AZQ70418.1"/>
    </source>
</evidence>
<accession>A0A3Q9FRI3</accession>
<evidence type="ECO:0000259" key="6">
    <source>
        <dbReference type="SMART" id="SM00829"/>
    </source>
</evidence>
<dbReference type="PANTHER" id="PTHR44154">
    <property type="entry name" value="QUINONE OXIDOREDUCTASE"/>
    <property type="match status" value="1"/>
</dbReference>
<name>A0A3Q9FRI3_STRLT</name>
<dbReference type="CDD" id="cd05289">
    <property type="entry name" value="MDR_like_2"/>
    <property type="match status" value="1"/>
</dbReference>
<keyword evidence="4" id="KW-0521">NADP</keyword>
<reference evidence="7 8" key="1">
    <citation type="submission" date="2018-12" db="EMBL/GenBank/DDBJ databases">
        <title>The whole draft genome of Streptomyce luteoverticillatus CGMCC 15060.</title>
        <authorList>
            <person name="Feng Z."/>
            <person name="Chen G."/>
            <person name="Zhang J."/>
            <person name="Zhu H."/>
            <person name="Yu X."/>
            <person name="Zhang W."/>
            <person name="Zhang X."/>
        </authorList>
    </citation>
    <scope>NUCLEOTIDE SEQUENCE [LARGE SCALE GENOMIC DNA]</scope>
    <source>
        <strain evidence="7 8">CGMCC 15060</strain>
    </source>
</reference>
<comment type="subcellular location">
    <subcellularLocation>
        <location evidence="1">Cytoplasm</location>
    </subcellularLocation>
</comment>
<dbReference type="OrthoDB" id="3727682at2"/>
<keyword evidence="5" id="KW-0694">RNA-binding</keyword>
<dbReference type="InterPro" id="IPR013154">
    <property type="entry name" value="ADH-like_N"/>
</dbReference>
<dbReference type="GO" id="GO:0003723">
    <property type="term" value="F:RNA binding"/>
    <property type="evidence" value="ECO:0007669"/>
    <property type="project" value="UniProtKB-KW"/>
</dbReference>
<organism evidence="7 8">
    <name type="scientific">Streptomyces luteoverticillatus</name>
    <name type="common">Streptoverticillium luteoverticillatus</name>
    <dbReference type="NCBI Taxonomy" id="66425"/>
    <lineage>
        <taxon>Bacteria</taxon>
        <taxon>Bacillati</taxon>
        <taxon>Actinomycetota</taxon>
        <taxon>Actinomycetes</taxon>
        <taxon>Kitasatosporales</taxon>
        <taxon>Streptomycetaceae</taxon>
        <taxon>Streptomyces</taxon>
    </lineage>
</organism>
<dbReference type="Gene3D" id="3.40.50.720">
    <property type="entry name" value="NAD(P)-binding Rossmann-like Domain"/>
    <property type="match status" value="1"/>
</dbReference>
<dbReference type="InterPro" id="IPR011032">
    <property type="entry name" value="GroES-like_sf"/>
</dbReference>